<sequence>MTLNDLRHHLVDMRHTIGAFASVIILSGLLMFVAGQVVFVLVKGSSMGSYDGISPLIFDYYDQALINAVWLTIVAIGFLMWVWVLAEGYILARKGEN</sequence>
<keyword evidence="1" id="KW-0472">Membrane</keyword>
<dbReference type="Proteomes" id="UP000273278">
    <property type="component" value="Chromosome"/>
</dbReference>
<keyword evidence="1" id="KW-0812">Transmembrane</keyword>
<gene>
    <name evidence="2" type="ORF">BKD89_07240</name>
</gene>
<protein>
    <submittedName>
        <fullName evidence="2">Uncharacterized protein</fullName>
    </submittedName>
</protein>
<feature type="transmembrane region" description="Helical" evidence="1">
    <location>
        <begin position="20"/>
        <end position="44"/>
    </location>
</feature>
<evidence type="ECO:0000313" key="3">
    <source>
        <dbReference type="Proteomes" id="UP000273278"/>
    </source>
</evidence>
<proteinExistence type="predicted"/>
<evidence type="ECO:0000256" key="1">
    <source>
        <dbReference type="SAM" id="Phobius"/>
    </source>
</evidence>
<dbReference type="GeneID" id="38293516"/>
<accession>A0A3G3IJ39</accession>
<feature type="transmembrane region" description="Helical" evidence="1">
    <location>
        <begin position="64"/>
        <end position="86"/>
    </location>
</feature>
<dbReference type="AlphaFoldDB" id="A0A3G3IJ39"/>
<reference evidence="2 3" key="1">
    <citation type="submission" date="2016-10" db="EMBL/GenBank/DDBJ databases">
        <title>Complete genome of the TMA-utilizing, human hosted archaeon Methanomethylophilus alvus Gen. nov, sp. nov., strain Mx-05, derived from a pure culture.</title>
        <authorList>
            <person name="Brugere J.-F."/>
            <person name="Ben Hania W."/>
            <person name="Chaudhary P.P."/>
            <person name="Gaci N."/>
            <person name="Borrel G."/>
            <person name="Cao Van Tuat L."/>
            <person name="Fardeau M.-L."/>
            <person name="Harris H.M.B."/>
            <person name="O'Toole P.W."/>
            <person name="Ollivier B."/>
        </authorList>
    </citation>
    <scope>NUCLEOTIDE SEQUENCE [LARGE SCALE GENOMIC DNA]</scope>
    <source>
        <strain evidence="2 3">Mx-05</strain>
    </source>
</reference>
<organism evidence="2 3">
    <name type="scientific">Methanomethylophilus alvi</name>
    <dbReference type="NCBI Taxonomy" id="1291540"/>
    <lineage>
        <taxon>Archaea</taxon>
        <taxon>Methanobacteriati</taxon>
        <taxon>Thermoplasmatota</taxon>
        <taxon>Thermoplasmata</taxon>
        <taxon>Methanomassiliicoccales</taxon>
        <taxon>Methanomethylophilaceae</taxon>
        <taxon>Methanomethylophilus</taxon>
    </lineage>
</organism>
<name>A0A3G3IJ39_9ARCH</name>
<evidence type="ECO:0000313" key="2">
    <source>
        <dbReference type="EMBL" id="AYQ55584.1"/>
    </source>
</evidence>
<dbReference type="RefSeq" id="WP_048097870.1">
    <property type="nucleotide sequence ID" value="NZ_CAYASN010000025.1"/>
</dbReference>
<dbReference type="EMBL" id="CP017686">
    <property type="protein sequence ID" value="AYQ55584.1"/>
    <property type="molecule type" value="Genomic_DNA"/>
</dbReference>
<keyword evidence="1" id="KW-1133">Transmembrane helix</keyword>